<evidence type="ECO:0000313" key="5">
    <source>
        <dbReference type="Proteomes" id="UP001162640"/>
    </source>
</evidence>
<dbReference type="PANTHER" id="PTHR45641">
    <property type="entry name" value="TETRATRICOPEPTIDE REPEAT PROTEIN (AFU_ORTHOLOGUE AFUA_6G03870)"/>
    <property type="match status" value="1"/>
</dbReference>
<evidence type="ECO:0008006" key="6">
    <source>
        <dbReference type="Google" id="ProtNLM"/>
    </source>
</evidence>
<protein>
    <recommendedName>
        <fullName evidence="6">Kinesin light chain</fullName>
    </recommendedName>
</protein>
<organism evidence="4 5">
    <name type="scientific">Triparma laevis f. inornata</name>
    <dbReference type="NCBI Taxonomy" id="1714386"/>
    <lineage>
        <taxon>Eukaryota</taxon>
        <taxon>Sar</taxon>
        <taxon>Stramenopiles</taxon>
        <taxon>Ochrophyta</taxon>
        <taxon>Bolidophyceae</taxon>
        <taxon>Parmales</taxon>
        <taxon>Triparmaceae</taxon>
        <taxon>Triparma</taxon>
    </lineage>
</organism>
<keyword evidence="1" id="KW-0677">Repeat</keyword>
<reference evidence="5" key="1">
    <citation type="journal article" date="2023" name="Commun. Biol.">
        <title>Genome analysis of Parmales, the sister group of diatoms, reveals the evolutionary specialization of diatoms from phago-mixotrophs to photoautotrophs.</title>
        <authorList>
            <person name="Ban H."/>
            <person name="Sato S."/>
            <person name="Yoshikawa S."/>
            <person name="Yamada K."/>
            <person name="Nakamura Y."/>
            <person name="Ichinomiya M."/>
            <person name="Sato N."/>
            <person name="Blanc-Mathieu R."/>
            <person name="Endo H."/>
            <person name="Kuwata A."/>
            <person name="Ogata H."/>
        </authorList>
    </citation>
    <scope>NUCLEOTIDE SEQUENCE [LARGE SCALE GENOMIC DNA]</scope>
</reference>
<evidence type="ECO:0000256" key="3">
    <source>
        <dbReference type="PROSITE-ProRule" id="PRU00339"/>
    </source>
</evidence>
<dbReference type="Pfam" id="PF13374">
    <property type="entry name" value="TPR_10"/>
    <property type="match status" value="1"/>
</dbReference>
<dbReference type="PANTHER" id="PTHR45641:SF19">
    <property type="entry name" value="NEPHROCYSTIN-3"/>
    <property type="match status" value="1"/>
</dbReference>
<evidence type="ECO:0000256" key="1">
    <source>
        <dbReference type="ARBA" id="ARBA00022737"/>
    </source>
</evidence>
<feature type="repeat" description="TPR" evidence="3">
    <location>
        <begin position="272"/>
        <end position="305"/>
    </location>
</feature>
<name>A0A9W7EJL9_9STRA</name>
<dbReference type="SUPFAM" id="SSF48452">
    <property type="entry name" value="TPR-like"/>
    <property type="match status" value="1"/>
</dbReference>
<evidence type="ECO:0000313" key="4">
    <source>
        <dbReference type="EMBL" id="GMH80330.1"/>
    </source>
</evidence>
<sequence>MGIVVRLKNRFANPLPTGIRDCLMNVKIRGHICEVQLHLSYIIKEKGAMHEYYNFFRDKFAGASASYTEIMKKVEALGLEGGEENVEYGVSKLLKEGDLGKLRGLGDIVGQKEGFGDVALDLVVRRRIVEIIEGGGGVGGEAGRLELMDAYKDSGWSCGWVGDFDGAREDYKLANDGYEEILGAEHEKTLDMVSKLLSATVMGKGEKIEKLQGSVKRMERVLGAENSVTLDTLDTLGAVLQMNGQNEEAKEPHEKCLAGRMELYGEQNKQTLGSLNNLGILYKNLKNYEKALEYYERARKGSEKLMGKNHPMTLAMLCNMGLVYKGKRNFQEAANVFQKVVDGHVAQLGKEHQNTKEDVKELVECLQALGDIERLAELKKAHPNLESSDTRFCYKE</sequence>
<proteinExistence type="predicted"/>
<gene>
    <name evidence="4" type="ORF">TL16_g08503</name>
</gene>
<keyword evidence="2 3" id="KW-0802">TPR repeat</keyword>
<comment type="caution">
    <text evidence="4">The sequence shown here is derived from an EMBL/GenBank/DDBJ whole genome shotgun (WGS) entry which is preliminary data.</text>
</comment>
<dbReference type="InterPro" id="IPR019734">
    <property type="entry name" value="TPR_rpt"/>
</dbReference>
<dbReference type="Pfam" id="PF13424">
    <property type="entry name" value="TPR_12"/>
    <property type="match status" value="1"/>
</dbReference>
<dbReference type="Gene3D" id="1.25.40.10">
    <property type="entry name" value="Tetratricopeptide repeat domain"/>
    <property type="match status" value="1"/>
</dbReference>
<evidence type="ECO:0000256" key="2">
    <source>
        <dbReference type="ARBA" id="ARBA00022803"/>
    </source>
</evidence>
<dbReference type="PROSITE" id="PS50005">
    <property type="entry name" value="TPR"/>
    <property type="match status" value="1"/>
</dbReference>
<dbReference type="InterPro" id="IPR011990">
    <property type="entry name" value="TPR-like_helical_dom_sf"/>
</dbReference>
<dbReference type="Proteomes" id="UP001162640">
    <property type="component" value="Unassembled WGS sequence"/>
</dbReference>
<accession>A0A9W7EJL9</accession>
<dbReference type="EMBL" id="BLQM01000280">
    <property type="protein sequence ID" value="GMH80330.1"/>
    <property type="molecule type" value="Genomic_DNA"/>
</dbReference>
<dbReference type="SMART" id="SM00028">
    <property type="entry name" value="TPR"/>
    <property type="match status" value="2"/>
</dbReference>
<dbReference type="AlphaFoldDB" id="A0A9W7EJL9"/>